<dbReference type="AlphaFoldDB" id="A0A0V0SJ44"/>
<comment type="caution">
    <text evidence="1">The sequence shown here is derived from an EMBL/GenBank/DDBJ whole genome shotgun (WGS) entry which is preliminary data.</text>
</comment>
<organism evidence="1 2">
    <name type="scientific">Trichinella nelsoni</name>
    <dbReference type="NCBI Taxonomy" id="6336"/>
    <lineage>
        <taxon>Eukaryota</taxon>
        <taxon>Metazoa</taxon>
        <taxon>Ecdysozoa</taxon>
        <taxon>Nematoda</taxon>
        <taxon>Enoplea</taxon>
        <taxon>Dorylaimia</taxon>
        <taxon>Trichinellida</taxon>
        <taxon>Trichinellidae</taxon>
        <taxon>Trichinella</taxon>
    </lineage>
</organism>
<dbReference type="OrthoDB" id="5918161at2759"/>
<gene>
    <name evidence="1" type="ORF">T07_2314</name>
</gene>
<proteinExistence type="predicted"/>
<evidence type="ECO:0000313" key="2">
    <source>
        <dbReference type="Proteomes" id="UP000054630"/>
    </source>
</evidence>
<keyword evidence="2" id="KW-1185">Reference proteome</keyword>
<protein>
    <submittedName>
        <fullName evidence="1">Uncharacterized protein</fullName>
    </submittedName>
</protein>
<accession>A0A0V0SJ44</accession>
<dbReference type="EMBL" id="JYDL01000006">
    <property type="protein sequence ID" value="KRX26797.1"/>
    <property type="molecule type" value="Genomic_DNA"/>
</dbReference>
<evidence type="ECO:0000313" key="1">
    <source>
        <dbReference type="EMBL" id="KRX26797.1"/>
    </source>
</evidence>
<reference evidence="1 2" key="1">
    <citation type="submission" date="2015-01" db="EMBL/GenBank/DDBJ databases">
        <title>Evolution of Trichinella species and genotypes.</title>
        <authorList>
            <person name="Korhonen P.K."/>
            <person name="Edoardo P."/>
            <person name="Giuseppe L.R."/>
            <person name="Gasser R.B."/>
        </authorList>
    </citation>
    <scope>NUCLEOTIDE SEQUENCE [LARGE SCALE GENOMIC DNA]</scope>
    <source>
        <strain evidence="1">ISS37</strain>
    </source>
</reference>
<dbReference type="Proteomes" id="UP000054630">
    <property type="component" value="Unassembled WGS sequence"/>
</dbReference>
<sequence length="71" mass="8094">MCYWGKLFDNENPGSNFDVDTIFLCATFAVHRTQQIVVNDSSQFTRHFWSLSLQRVQSLLTNLPTLLAIGS</sequence>
<name>A0A0V0SJ44_9BILA</name>